<protein>
    <recommendedName>
        <fullName evidence="2">Rad51-like C-terminal domain-containing protein</fullName>
    </recommendedName>
</protein>
<evidence type="ECO:0000259" key="2">
    <source>
        <dbReference type="Pfam" id="PF08423"/>
    </source>
</evidence>
<accession>A0ABQ7X2F8</accession>
<keyword evidence="4" id="KW-1185">Reference proteome</keyword>
<feature type="domain" description="Rad51-like C-terminal" evidence="2">
    <location>
        <begin position="151"/>
        <end position="265"/>
    </location>
</feature>
<proteinExistence type="predicted"/>
<dbReference type="InterPro" id="IPR027417">
    <property type="entry name" value="P-loop_NTPase"/>
</dbReference>
<dbReference type="InterPro" id="IPR010995">
    <property type="entry name" value="DNA_repair_Rad51/TF_NusA_a-hlx"/>
</dbReference>
<dbReference type="SUPFAM" id="SSF52540">
    <property type="entry name" value="P-loop containing nucleoside triphosphate hydrolases"/>
    <property type="match status" value="1"/>
</dbReference>
<evidence type="ECO:0000256" key="1">
    <source>
        <dbReference type="SAM" id="MobiDB-lite"/>
    </source>
</evidence>
<dbReference type="Gene3D" id="3.40.50.300">
    <property type="entry name" value="P-loop containing nucleotide triphosphate hydrolases"/>
    <property type="match status" value="1"/>
</dbReference>
<dbReference type="Proteomes" id="UP000824890">
    <property type="component" value="Unassembled WGS sequence"/>
</dbReference>
<evidence type="ECO:0000313" key="4">
    <source>
        <dbReference type="Proteomes" id="UP000824890"/>
    </source>
</evidence>
<name>A0ABQ7X2F8_BRANA</name>
<dbReference type="Gene3D" id="1.10.150.20">
    <property type="entry name" value="5' to 3' exonuclease, C-terminal subdomain"/>
    <property type="match status" value="1"/>
</dbReference>
<evidence type="ECO:0000313" key="3">
    <source>
        <dbReference type="EMBL" id="KAH0850119.1"/>
    </source>
</evidence>
<dbReference type="PANTHER" id="PTHR22942">
    <property type="entry name" value="RECA/RAD51/RADA DNA STRAND-PAIRING FAMILY MEMBER"/>
    <property type="match status" value="1"/>
</dbReference>
<sequence length="265" mass="29987">MTTMEQRRNQNTVQQQDDEETQHGPFPVEQLQVRFLQKFTFSEHNLPQIYLGTLVLCTVEGVAYTPRKDLLQIKGISDAKVTKSLKQASSKLVPLGFTSAASSMPRDRRSFRLHLDPGSSNKVLEEELKPDPSLSCMVSSALGRLSCAIHCCNLPTSHGSRRWRGKAMYIDAEGTFRPQRLLQIADRAYNTDHQSSFCFEAASMMVETRCVEFALMIVDRATALYRTDFSGRESFRLDKCILQKFLRSLQKLAEIVCVAVVITNK</sequence>
<dbReference type="InterPro" id="IPR013632">
    <property type="entry name" value="Rad51_C"/>
</dbReference>
<organism evidence="3 4">
    <name type="scientific">Brassica napus</name>
    <name type="common">Rape</name>
    <dbReference type="NCBI Taxonomy" id="3708"/>
    <lineage>
        <taxon>Eukaryota</taxon>
        <taxon>Viridiplantae</taxon>
        <taxon>Streptophyta</taxon>
        <taxon>Embryophyta</taxon>
        <taxon>Tracheophyta</taxon>
        <taxon>Spermatophyta</taxon>
        <taxon>Magnoliopsida</taxon>
        <taxon>eudicotyledons</taxon>
        <taxon>Gunneridae</taxon>
        <taxon>Pentapetalae</taxon>
        <taxon>rosids</taxon>
        <taxon>malvids</taxon>
        <taxon>Brassicales</taxon>
        <taxon>Brassicaceae</taxon>
        <taxon>Brassiceae</taxon>
        <taxon>Brassica</taxon>
    </lineage>
</organism>
<reference evidence="3 4" key="1">
    <citation type="submission" date="2021-05" db="EMBL/GenBank/DDBJ databases">
        <title>Genome Assembly of Synthetic Allotetraploid Brassica napus Reveals Homoeologous Exchanges between Subgenomes.</title>
        <authorList>
            <person name="Davis J.T."/>
        </authorList>
    </citation>
    <scope>NUCLEOTIDE SEQUENCE [LARGE SCALE GENOMIC DNA]</scope>
    <source>
        <strain evidence="4">cv. Da-Ae</strain>
        <tissue evidence="3">Seedling</tissue>
    </source>
</reference>
<dbReference type="Pfam" id="PF08423">
    <property type="entry name" value="Rad51"/>
    <property type="match status" value="1"/>
</dbReference>
<gene>
    <name evidence="3" type="ORF">HID58_095767</name>
</gene>
<comment type="caution">
    <text evidence="3">The sequence shown here is derived from an EMBL/GenBank/DDBJ whole genome shotgun (WGS) entry which is preliminary data.</text>
</comment>
<feature type="region of interest" description="Disordered" evidence="1">
    <location>
        <begin position="1"/>
        <end position="24"/>
    </location>
</feature>
<dbReference type="PANTHER" id="PTHR22942:SF39">
    <property type="entry name" value="DNA REPAIR PROTEIN RAD51 HOMOLOG 1"/>
    <property type="match status" value="1"/>
</dbReference>
<dbReference type="SUPFAM" id="SSF47794">
    <property type="entry name" value="Rad51 N-terminal domain-like"/>
    <property type="match status" value="1"/>
</dbReference>
<dbReference type="EMBL" id="JAGKQM010002152">
    <property type="protein sequence ID" value="KAH0850119.1"/>
    <property type="molecule type" value="Genomic_DNA"/>
</dbReference>